<feature type="region of interest" description="Disordered" evidence="1">
    <location>
        <begin position="195"/>
        <end position="268"/>
    </location>
</feature>
<proteinExistence type="predicted"/>
<name>A0A9D4G2H2_DREPO</name>
<reference evidence="2" key="1">
    <citation type="journal article" date="2019" name="bioRxiv">
        <title>The Genome of the Zebra Mussel, Dreissena polymorpha: A Resource for Invasive Species Research.</title>
        <authorList>
            <person name="McCartney M.A."/>
            <person name="Auch B."/>
            <person name="Kono T."/>
            <person name="Mallez S."/>
            <person name="Zhang Y."/>
            <person name="Obille A."/>
            <person name="Becker A."/>
            <person name="Abrahante J.E."/>
            <person name="Garbe J."/>
            <person name="Badalamenti J.P."/>
            <person name="Herman A."/>
            <person name="Mangelson H."/>
            <person name="Liachko I."/>
            <person name="Sullivan S."/>
            <person name="Sone E.D."/>
            <person name="Koren S."/>
            <person name="Silverstein K.A.T."/>
            <person name="Beckman K.B."/>
            <person name="Gohl D.M."/>
        </authorList>
    </citation>
    <scope>NUCLEOTIDE SEQUENCE</scope>
    <source>
        <strain evidence="2">Duluth1</strain>
        <tissue evidence="2">Whole animal</tissue>
    </source>
</reference>
<dbReference type="Proteomes" id="UP000828390">
    <property type="component" value="Unassembled WGS sequence"/>
</dbReference>
<protein>
    <submittedName>
        <fullName evidence="2">Uncharacterized protein</fullName>
    </submittedName>
</protein>
<evidence type="ECO:0000313" key="2">
    <source>
        <dbReference type="EMBL" id="KAH3809363.1"/>
    </source>
</evidence>
<feature type="compositionally biased region" description="Polar residues" evidence="1">
    <location>
        <begin position="198"/>
        <end position="233"/>
    </location>
</feature>
<evidence type="ECO:0000256" key="1">
    <source>
        <dbReference type="SAM" id="MobiDB-lite"/>
    </source>
</evidence>
<dbReference type="EMBL" id="JAIWYP010000006">
    <property type="protein sequence ID" value="KAH3809363.1"/>
    <property type="molecule type" value="Genomic_DNA"/>
</dbReference>
<evidence type="ECO:0000313" key="3">
    <source>
        <dbReference type="Proteomes" id="UP000828390"/>
    </source>
</evidence>
<sequence>MQSLSIEIGPNKRAYHPNNATLFPSDTFAPSHFPNTSALHYRSMTSQSAVSMQGRAPDHAQFPVPSDRSYGRQDAYSRRYCDQLDTFDYPHRKTLKRNRQFFDSANAFDKIYNDCYNVDALTKRIKSEMPSNPPDCSRLLVDTHDSSSCYGSQTLQFHGSASELDDSLDLLSSPFDTDFYTSMIQRLDSAASVGDMNKGSSATFSPDQNSQLANNTSVQTSAELKSSNRFSDNGRQKAGIATDRSQCSVQQQSYQDSGITRGDNSVTNDNASHYANPNCFPLYSQCMMADVTNPSCTYDFDQRFSGQSPLSSASNFCNHSINITLRYK</sequence>
<keyword evidence="3" id="KW-1185">Reference proteome</keyword>
<reference evidence="2" key="2">
    <citation type="submission" date="2020-11" db="EMBL/GenBank/DDBJ databases">
        <authorList>
            <person name="McCartney M.A."/>
            <person name="Auch B."/>
            <person name="Kono T."/>
            <person name="Mallez S."/>
            <person name="Becker A."/>
            <person name="Gohl D.M."/>
            <person name="Silverstein K.A.T."/>
            <person name="Koren S."/>
            <person name="Bechman K.B."/>
            <person name="Herman A."/>
            <person name="Abrahante J.E."/>
            <person name="Garbe J."/>
        </authorList>
    </citation>
    <scope>NUCLEOTIDE SEQUENCE</scope>
    <source>
        <strain evidence="2">Duluth1</strain>
        <tissue evidence="2">Whole animal</tissue>
    </source>
</reference>
<dbReference type="AlphaFoldDB" id="A0A9D4G2H2"/>
<gene>
    <name evidence="2" type="ORF">DPMN_137726</name>
</gene>
<comment type="caution">
    <text evidence="2">The sequence shown here is derived from an EMBL/GenBank/DDBJ whole genome shotgun (WGS) entry which is preliminary data.</text>
</comment>
<feature type="region of interest" description="Disordered" evidence="1">
    <location>
        <begin position="50"/>
        <end position="71"/>
    </location>
</feature>
<organism evidence="2 3">
    <name type="scientific">Dreissena polymorpha</name>
    <name type="common">Zebra mussel</name>
    <name type="synonym">Mytilus polymorpha</name>
    <dbReference type="NCBI Taxonomy" id="45954"/>
    <lineage>
        <taxon>Eukaryota</taxon>
        <taxon>Metazoa</taxon>
        <taxon>Spiralia</taxon>
        <taxon>Lophotrochozoa</taxon>
        <taxon>Mollusca</taxon>
        <taxon>Bivalvia</taxon>
        <taxon>Autobranchia</taxon>
        <taxon>Heteroconchia</taxon>
        <taxon>Euheterodonta</taxon>
        <taxon>Imparidentia</taxon>
        <taxon>Neoheterodontei</taxon>
        <taxon>Myida</taxon>
        <taxon>Dreissenoidea</taxon>
        <taxon>Dreissenidae</taxon>
        <taxon>Dreissena</taxon>
    </lineage>
</organism>
<accession>A0A9D4G2H2</accession>
<feature type="compositionally biased region" description="Polar residues" evidence="1">
    <location>
        <begin position="243"/>
        <end position="268"/>
    </location>
</feature>